<name>A0A077NSN0_XENBV</name>
<dbReference type="HOGENOM" id="CLU_3142305_0_0_6"/>
<sequence length="49" mass="5882">MMNVWLFLGKNELGWLEVEHNYENLFIMLENVSDRNGIYIQLVKKTLPK</sequence>
<dbReference type="EMBL" id="CBSV010000152">
    <property type="protein sequence ID" value="CDH01850.1"/>
    <property type="molecule type" value="Genomic_DNA"/>
</dbReference>
<proteinExistence type="predicted"/>
<dbReference type="Proteomes" id="UP000028487">
    <property type="component" value="Unassembled WGS sequence"/>
</dbReference>
<evidence type="ECO:0000313" key="1">
    <source>
        <dbReference type="EMBL" id="CDH01850.1"/>
    </source>
</evidence>
<evidence type="ECO:0000313" key="2">
    <source>
        <dbReference type="Proteomes" id="UP000028487"/>
    </source>
</evidence>
<reference evidence="1" key="1">
    <citation type="submission" date="2013-07" db="EMBL/GenBank/DDBJ databases">
        <title>Sub-species coevolution in mutualistic symbiosis.</title>
        <authorList>
            <person name="Murfin K."/>
            <person name="Klassen J."/>
            <person name="Lee M."/>
            <person name="Forst S."/>
            <person name="Stock P."/>
            <person name="Goodrich-Blair H."/>
        </authorList>
    </citation>
    <scope>NUCLEOTIDE SEQUENCE [LARGE SCALE GENOMIC DNA]</scope>
    <source>
        <strain evidence="1">Feltiae Moldova</strain>
    </source>
</reference>
<organism evidence="1 2">
    <name type="scientific">Xenorhabdus bovienii str. feltiae Moldova</name>
    <dbReference type="NCBI Taxonomy" id="1398200"/>
    <lineage>
        <taxon>Bacteria</taxon>
        <taxon>Pseudomonadati</taxon>
        <taxon>Pseudomonadota</taxon>
        <taxon>Gammaproteobacteria</taxon>
        <taxon>Enterobacterales</taxon>
        <taxon>Morganellaceae</taxon>
        <taxon>Xenorhabdus</taxon>
    </lineage>
</organism>
<dbReference type="AlphaFoldDB" id="A0A077NSN0"/>
<comment type="caution">
    <text evidence="1">The sequence shown here is derived from an EMBL/GenBank/DDBJ whole genome shotgun (WGS) entry which is preliminary data.</text>
</comment>
<accession>A0A077NSN0</accession>
<gene>
    <name evidence="1" type="ORF">XBFM1_2350004</name>
</gene>
<protein>
    <submittedName>
        <fullName evidence="1">Uncharacterized protein</fullName>
    </submittedName>
</protein>